<organism evidence="15 16">
    <name type="scientific">Cognatilysobacter bugurensis</name>
    <dbReference type="NCBI Taxonomy" id="543356"/>
    <lineage>
        <taxon>Bacteria</taxon>
        <taxon>Pseudomonadati</taxon>
        <taxon>Pseudomonadota</taxon>
        <taxon>Gammaproteobacteria</taxon>
        <taxon>Lysobacterales</taxon>
        <taxon>Lysobacteraceae</taxon>
        <taxon>Cognatilysobacter</taxon>
    </lineage>
</organism>
<dbReference type="PROSITE" id="PS00136">
    <property type="entry name" value="SUBTILASE_ASP"/>
    <property type="match status" value="1"/>
</dbReference>
<evidence type="ECO:0000256" key="4">
    <source>
        <dbReference type="ARBA" id="ARBA00022670"/>
    </source>
</evidence>
<sequence>MNRNDHFLRLTLLAATIATALAAPAAIAAPRSQPASNQTAASSEAGARLIVKYRDGKLSPSAKARTVDAAASRARALTPASAQSGRASPKARHMRTLGVGAELLKLDSRLSPTEMNALLRELKSDPAVAYVEVDRLWQHTGIAAPQLAPSDPGYATNQWHLQNTAGGMNATAGWDVSTGAGVVVAVLDTGIVPHADMNANMLEGYDFISDPFVSRRATNARVPGAYDYGDWTAAGECSATSTARNSSFHGTHVAGTVAEVSNNGIGVAGVAFNAKVLPVRVLGRCGGYTSDIADAIVWASGGAVPGVPTNTTPAEVINMSLGGGQACPSITQAAIDSAVSRGTTVVVAAGNSNSEVANFSPASCNNVISVAAGRVTGERAGYSNYGTLIDLTAPGGGGGVDGNPNGYVWQARNSSTTSPDLGTDTYSGFTGTSMAAPHVAGVAAMVQSVATTPKTPAQMEALLKQAVRPFPIAIPASTPIGTGLLDAKLALDAATAPPGTSVTPLTNKVRVTGISGAAGSSRMFSIEVPAGTSLLNVMTFGGTGNVGIYVKADAQPTTSDAGWRSVRPGNNETVRVSSPVPCTYYVLVHGTGDFSNVTLEARVD</sequence>
<evidence type="ECO:0000256" key="12">
    <source>
        <dbReference type="SAM" id="SignalP"/>
    </source>
</evidence>
<dbReference type="InterPro" id="IPR034176">
    <property type="entry name" value="Peptidases_S8_13"/>
</dbReference>
<accession>A0A918T2H4</accession>
<reference evidence="15" key="2">
    <citation type="submission" date="2020-09" db="EMBL/GenBank/DDBJ databases">
        <authorList>
            <person name="Sun Q."/>
            <person name="Kim S."/>
        </authorList>
    </citation>
    <scope>NUCLEOTIDE SEQUENCE</scope>
    <source>
        <strain evidence="15">KCTC 23077</strain>
    </source>
</reference>
<evidence type="ECO:0000256" key="11">
    <source>
        <dbReference type="SAM" id="MobiDB-lite"/>
    </source>
</evidence>
<feature type="signal peptide" evidence="12">
    <location>
        <begin position="1"/>
        <end position="28"/>
    </location>
</feature>
<dbReference type="InterPro" id="IPR000209">
    <property type="entry name" value="Peptidase_S8/S53_dom"/>
</dbReference>
<dbReference type="FunFam" id="3.40.50.200:FF:000022">
    <property type="entry name" value="Extracellular protease"/>
    <property type="match status" value="1"/>
</dbReference>
<dbReference type="EMBL" id="BMYD01000005">
    <property type="protein sequence ID" value="GHA88042.1"/>
    <property type="molecule type" value="Genomic_DNA"/>
</dbReference>
<reference evidence="15" key="1">
    <citation type="journal article" date="2014" name="Int. J. Syst. Evol. Microbiol.">
        <title>Complete genome sequence of Corynebacterium casei LMG S-19264T (=DSM 44701T), isolated from a smear-ripened cheese.</title>
        <authorList>
            <consortium name="US DOE Joint Genome Institute (JGI-PGF)"/>
            <person name="Walter F."/>
            <person name="Albersmeier A."/>
            <person name="Kalinowski J."/>
            <person name="Ruckert C."/>
        </authorList>
    </citation>
    <scope>NUCLEOTIDE SEQUENCE</scope>
    <source>
        <strain evidence="15">KCTC 23077</strain>
    </source>
</reference>
<dbReference type="PANTHER" id="PTHR43806">
    <property type="entry name" value="PEPTIDASE S8"/>
    <property type="match status" value="1"/>
</dbReference>
<evidence type="ECO:0000313" key="15">
    <source>
        <dbReference type="EMBL" id="GHA88042.1"/>
    </source>
</evidence>
<feature type="active site" description="Charge relay system" evidence="9">
    <location>
        <position position="249"/>
    </location>
</feature>
<evidence type="ECO:0000259" key="13">
    <source>
        <dbReference type="Pfam" id="PF00082"/>
    </source>
</evidence>
<dbReference type="Pfam" id="PF00082">
    <property type="entry name" value="Peptidase_S8"/>
    <property type="match status" value="1"/>
</dbReference>
<dbReference type="Pfam" id="PF04151">
    <property type="entry name" value="PPC"/>
    <property type="match status" value="1"/>
</dbReference>
<dbReference type="InterPro" id="IPR007280">
    <property type="entry name" value="Peptidase_C_arc/bac"/>
</dbReference>
<feature type="region of interest" description="Disordered" evidence="11">
    <location>
        <begin position="62"/>
        <end position="92"/>
    </location>
</feature>
<evidence type="ECO:0000256" key="1">
    <source>
        <dbReference type="ARBA" id="ARBA00004613"/>
    </source>
</evidence>
<dbReference type="AlphaFoldDB" id="A0A918T2H4"/>
<name>A0A918T2H4_9GAMM</name>
<evidence type="ECO:0000259" key="14">
    <source>
        <dbReference type="Pfam" id="PF04151"/>
    </source>
</evidence>
<comment type="caution">
    <text evidence="15">The sequence shown here is derived from an EMBL/GenBank/DDBJ whole genome shotgun (WGS) entry which is preliminary data.</text>
</comment>
<comment type="similarity">
    <text evidence="2 9 10">Belongs to the peptidase S8 family.</text>
</comment>
<keyword evidence="5 12" id="KW-0732">Signal</keyword>
<evidence type="ECO:0000256" key="3">
    <source>
        <dbReference type="ARBA" id="ARBA00022525"/>
    </source>
</evidence>
<dbReference type="GO" id="GO:0006508">
    <property type="term" value="P:proteolysis"/>
    <property type="evidence" value="ECO:0007669"/>
    <property type="project" value="UniProtKB-KW"/>
</dbReference>
<keyword evidence="3" id="KW-0964">Secreted</keyword>
<keyword evidence="6 9" id="KW-0378">Hydrolase</keyword>
<proteinExistence type="inferred from homology"/>
<dbReference type="Gene3D" id="2.60.120.380">
    <property type="match status" value="1"/>
</dbReference>
<dbReference type="Gene3D" id="3.40.50.200">
    <property type="entry name" value="Peptidase S8/S53 domain"/>
    <property type="match status" value="1"/>
</dbReference>
<comment type="subcellular location">
    <subcellularLocation>
        <location evidence="1">Secreted</location>
    </subcellularLocation>
</comment>
<evidence type="ECO:0000256" key="6">
    <source>
        <dbReference type="ARBA" id="ARBA00022801"/>
    </source>
</evidence>
<dbReference type="InterPro" id="IPR023827">
    <property type="entry name" value="Peptidase_S8_Asp-AS"/>
</dbReference>
<feature type="active site" description="Charge relay system" evidence="9">
    <location>
        <position position="188"/>
    </location>
</feature>
<dbReference type="CDD" id="cd07496">
    <property type="entry name" value="Peptidases_S8_13"/>
    <property type="match status" value="1"/>
</dbReference>
<dbReference type="PANTHER" id="PTHR43806:SF11">
    <property type="entry name" value="CEREVISIN-RELATED"/>
    <property type="match status" value="1"/>
</dbReference>
<dbReference type="SUPFAM" id="SSF52743">
    <property type="entry name" value="Subtilisin-like"/>
    <property type="match status" value="1"/>
</dbReference>
<dbReference type="InterPro" id="IPR050131">
    <property type="entry name" value="Peptidase_S8_subtilisin-like"/>
</dbReference>
<evidence type="ECO:0000256" key="7">
    <source>
        <dbReference type="ARBA" id="ARBA00022825"/>
    </source>
</evidence>
<feature type="domain" description="Peptidase C-terminal archaeal/bacterial" evidence="14">
    <location>
        <begin position="523"/>
        <end position="590"/>
    </location>
</feature>
<keyword evidence="8" id="KW-0865">Zymogen</keyword>
<dbReference type="InterPro" id="IPR036852">
    <property type="entry name" value="Peptidase_S8/S53_dom_sf"/>
</dbReference>
<feature type="domain" description="Peptidase S8/S53" evidence="13">
    <location>
        <begin position="179"/>
        <end position="467"/>
    </location>
</feature>
<keyword evidence="4 9" id="KW-0645">Protease</keyword>
<dbReference type="RefSeq" id="WP_189457637.1">
    <property type="nucleotide sequence ID" value="NZ_BMYD01000005.1"/>
</dbReference>
<dbReference type="InterPro" id="IPR023828">
    <property type="entry name" value="Peptidase_S8_Ser-AS"/>
</dbReference>
<keyword evidence="16" id="KW-1185">Reference proteome</keyword>
<protein>
    <submittedName>
        <fullName evidence="15">Protease</fullName>
    </submittedName>
</protein>
<dbReference type="PRINTS" id="PR00723">
    <property type="entry name" value="SUBTILISIN"/>
</dbReference>
<dbReference type="Proteomes" id="UP000646426">
    <property type="component" value="Unassembled WGS sequence"/>
</dbReference>
<feature type="compositionally biased region" description="Low complexity" evidence="11">
    <location>
        <begin position="62"/>
        <end position="82"/>
    </location>
</feature>
<feature type="active site" description="Charge relay system" evidence="9">
    <location>
        <position position="433"/>
    </location>
</feature>
<dbReference type="InterPro" id="IPR015500">
    <property type="entry name" value="Peptidase_S8_subtilisin-rel"/>
</dbReference>
<evidence type="ECO:0000256" key="5">
    <source>
        <dbReference type="ARBA" id="ARBA00022729"/>
    </source>
</evidence>
<dbReference type="GO" id="GO:0005576">
    <property type="term" value="C:extracellular region"/>
    <property type="evidence" value="ECO:0007669"/>
    <property type="project" value="UniProtKB-SubCell"/>
</dbReference>
<dbReference type="PROSITE" id="PS51892">
    <property type="entry name" value="SUBTILASE"/>
    <property type="match status" value="1"/>
</dbReference>
<dbReference type="GO" id="GO:0004252">
    <property type="term" value="F:serine-type endopeptidase activity"/>
    <property type="evidence" value="ECO:0007669"/>
    <property type="project" value="UniProtKB-UniRule"/>
</dbReference>
<evidence type="ECO:0000313" key="16">
    <source>
        <dbReference type="Proteomes" id="UP000646426"/>
    </source>
</evidence>
<evidence type="ECO:0000256" key="10">
    <source>
        <dbReference type="RuleBase" id="RU003355"/>
    </source>
</evidence>
<keyword evidence="7 9" id="KW-0720">Serine protease</keyword>
<evidence type="ECO:0000256" key="2">
    <source>
        <dbReference type="ARBA" id="ARBA00011073"/>
    </source>
</evidence>
<feature type="chain" id="PRO_5037967651" evidence="12">
    <location>
        <begin position="29"/>
        <end position="604"/>
    </location>
</feature>
<dbReference type="PROSITE" id="PS00138">
    <property type="entry name" value="SUBTILASE_SER"/>
    <property type="match status" value="1"/>
</dbReference>
<evidence type="ECO:0000256" key="9">
    <source>
        <dbReference type="PROSITE-ProRule" id="PRU01240"/>
    </source>
</evidence>
<gene>
    <name evidence="15" type="ORF">GCM10007067_27600</name>
</gene>
<evidence type="ECO:0000256" key="8">
    <source>
        <dbReference type="ARBA" id="ARBA00023145"/>
    </source>
</evidence>